<keyword evidence="1" id="KW-0966">Cell projection</keyword>
<sequence length="174" mass="20144">MAVYRGKYVLQGLKEITPEMKKDLDLAYEICMSYNDNFPCEMCGKCCRQPNILVLPEEVDRISSAAKIPLHEFVSKYLVRTSDGRMLFAKTDPCAFLSVDNRCKIWKDRPEVCRDFPYAVSMFMSRAYIALTDENADIIKLTEYMDETWPCTKVIRGTVSEKINEARKSRELQP</sequence>
<dbReference type="STRING" id="1577791.Mpt1_c05590"/>
<organism evidence="1 2">
    <name type="scientific">Candidatus Methanoplasma termitum</name>
    <dbReference type="NCBI Taxonomy" id="1577791"/>
    <lineage>
        <taxon>Archaea</taxon>
        <taxon>Methanobacteriati</taxon>
        <taxon>Thermoplasmatota</taxon>
        <taxon>Thermoplasmata</taxon>
        <taxon>Methanomassiliicoccales</taxon>
        <taxon>Methanomassiliicoccaceae</taxon>
        <taxon>Candidatus Methanoplasma</taxon>
    </lineage>
</organism>
<dbReference type="PANTHER" id="PTHR35866:SF1">
    <property type="entry name" value="YKGJ FAMILY CYSTEINE CLUSTER PROTEIN"/>
    <property type="match status" value="1"/>
</dbReference>
<dbReference type="RefSeq" id="WP_048111884.1">
    <property type="nucleotide sequence ID" value="NZ_CP010070.1"/>
</dbReference>
<dbReference type="AlphaFoldDB" id="A0A0A7LBK2"/>
<dbReference type="Pfam" id="PF03692">
    <property type="entry name" value="CxxCxxCC"/>
    <property type="match status" value="1"/>
</dbReference>
<evidence type="ECO:0000313" key="2">
    <source>
        <dbReference type="Proteomes" id="UP000030787"/>
    </source>
</evidence>
<dbReference type="GeneID" id="24818225"/>
<proteinExistence type="predicted"/>
<gene>
    <name evidence="1" type="ORF">Mpt1_c05590</name>
</gene>
<keyword evidence="1" id="KW-0489">Methyltransferase</keyword>
<keyword evidence="1" id="KW-0282">Flagellum</keyword>
<dbReference type="EMBL" id="CP010070">
    <property type="protein sequence ID" value="AIZ56449.1"/>
    <property type="molecule type" value="Genomic_DNA"/>
</dbReference>
<protein>
    <submittedName>
        <fullName evidence="1">Flagellin N-methylase</fullName>
    </submittedName>
</protein>
<dbReference type="InterPro" id="IPR005358">
    <property type="entry name" value="Puta_zinc/iron-chelating_dom"/>
</dbReference>
<dbReference type="HOGENOM" id="CLU_1536736_0_0_2"/>
<keyword evidence="1" id="KW-0808">Transferase</keyword>
<keyword evidence="2" id="KW-1185">Reference proteome</keyword>
<dbReference type="KEGG" id="mear:Mpt1_c05590"/>
<dbReference type="GO" id="GO:0008168">
    <property type="term" value="F:methyltransferase activity"/>
    <property type="evidence" value="ECO:0007669"/>
    <property type="project" value="UniProtKB-KW"/>
</dbReference>
<dbReference type="PANTHER" id="PTHR35866">
    <property type="entry name" value="PUTATIVE-RELATED"/>
    <property type="match status" value="1"/>
</dbReference>
<evidence type="ECO:0000313" key="1">
    <source>
        <dbReference type="EMBL" id="AIZ56449.1"/>
    </source>
</evidence>
<name>A0A0A7LBK2_9ARCH</name>
<reference evidence="1 2" key="1">
    <citation type="journal article" date="2014" name="Appl. Environ. Microbiol.">
        <title>Comparative Genome Analysis of 'Candidatus Methanoplasma termitum' Indicates a New Mode of Energy Metabolism in the Seventh Order of Methanogens.</title>
        <authorList>
            <person name="Lang K."/>
            <person name="Schuldes J."/>
            <person name="Klingl A."/>
            <person name="Poehlein A."/>
            <person name="Daniel R."/>
            <person name="Brune A."/>
        </authorList>
    </citation>
    <scope>NUCLEOTIDE SEQUENCE [LARGE SCALE GENOMIC DNA]</scope>
    <source>
        <strain evidence="2">Mpt1</strain>
    </source>
</reference>
<dbReference type="OrthoDB" id="36424at2157"/>
<dbReference type="Proteomes" id="UP000030787">
    <property type="component" value="Chromosome"/>
</dbReference>
<keyword evidence="1" id="KW-0969">Cilium</keyword>
<accession>A0A0A7LBK2</accession>
<dbReference type="GO" id="GO:0032259">
    <property type="term" value="P:methylation"/>
    <property type="evidence" value="ECO:0007669"/>
    <property type="project" value="UniProtKB-KW"/>
</dbReference>